<gene>
    <name evidence="2" type="ORF">QSP1433_LOCUS7181</name>
</gene>
<dbReference type="GO" id="GO:0016747">
    <property type="term" value="F:acyltransferase activity, transferring groups other than amino-acyl groups"/>
    <property type="evidence" value="ECO:0007669"/>
    <property type="project" value="InterPro"/>
</dbReference>
<feature type="domain" description="N-acetyltransferase" evidence="1">
    <location>
        <begin position="129"/>
        <end position="281"/>
    </location>
</feature>
<dbReference type="PROSITE" id="PS51186">
    <property type="entry name" value="GNAT"/>
    <property type="match status" value="1"/>
</dbReference>
<dbReference type="InterPro" id="IPR016181">
    <property type="entry name" value="Acyl_CoA_acyltransferase"/>
</dbReference>
<reference evidence="2" key="1">
    <citation type="submission" date="2021-01" db="EMBL/GenBank/DDBJ databases">
        <authorList>
            <person name="Corre E."/>
            <person name="Pelletier E."/>
            <person name="Niang G."/>
            <person name="Scheremetjew M."/>
            <person name="Finn R."/>
            <person name="Kale V."/>
            <person name="Holt S."/>
            <person name="Cochrane G."/>
            <person name="Meng A."/>
            <person name="Brown T."/>
            <person name="Cohen L."/>
        </authorList>
    </citation>
    <scope>NUCLEOTIDE SEQUENCE</scope>
    <source>
        <strain evidence="2">NY070348D</strain>
    </source>
</reference>
<dbReference type="Pfam" id="PF13508">
    <property type="entry name" value="Acetyltransf_7"/>
    <property type="match status" value="1"/>
</dbReference>
<dbReference type="AlphaFoldDB" id="A0A7S2RUM3"/>
<dbReference type="Gene3D" id="3.40.630.30">
    <property type="match status" value="1"/>
</dbReference>
<accession>A0A7S2RUM3</accession>
<evidence type="ECO:0000259" key="1">
    <source>
        <dbReference type="PROSITE" id="PS51186"/>
    </source>
</evidence>
<name>A0A7S2RUM3_9STRA</name>
<dbReference type="PANTHER" id="PTHR42791">
    <property type="entry name" value="GNAT FAMILY ACETYLTRANSFERASE"/>
    <property type="match status" value="1"/>
</dbReference>
<evidence type="ECO:0000313" key="2">
    <source>
        <dbReference type="EMBL" id="CAD9681180.1"/>
    </source>
</evidence>
<dbReference type="InterPro" id="IPR052523">
    <property type="entry name" value="Trichothecene_AcTrans"/>
</dbReference>
<dbReference type="CDD" id="cd04301">
    <property type="entry name" value="NAT_SF"/>
    <property type="match status" value="1"/>
</dbReference>
<dbReference type="PANTHER" id="PTHR42791:SF1">
    <property type="entry name" value="N-ACETYLTRANSFERASE DOMAIN-CONTAINING PROTEIN"/>
    <property type="match status" value="1"/>
</dbReference>
<sequence length="298" mass="33324">MTKNCQEKWCLNLDDALVDARVERIHFDTKEAVDEAVGVMVRSFAGSESSFPEGTLDWILGPECRAKGDDKLYGFVTACPKERQEIMEIFMTFTAYQAQSNGLLLGVRDQQTKTLLGVIALRRPQSTWSLVRGFNAKKAYIYAGYNTWKRVDCCDKAEKNRRFAWEKGNIGKRVHLAGEELRKGLEFVMGTRPHWFISSLAVDPNAQGKGVGRALLNITAALAKRDNLPIYLEASGSKNKSYYTRYGFNTKLCIETMSIDDPTASPYAHEGGLNLMVYTGPPAEQSKKIIEAKVISSN</sequence>
<proteinExistence type="predicted"/>
<dbReference type="SUPFAM" id="SSF55729">
    <property type="entry name" value="Acyl-CoA N-acyltransferases (Nat)"/>
    <property type="match status" value="1"/>
</dbReference>
<protein>
    <recommendedName>
        <fullName evidence="1">N-acetyltransferase domain-containing protein</fullName>
    </recommendedName>
</protein>
<dbReference type="EMBL" id="HBHK01011481">
    <property type="protein sequence ID" value="CAD9681180.1"/>
    <property type="molecule type" value="Transcribed_RNA"/>
</dbReference>
<dbReference type="InterPro" id="IPR000182">
    <property type="entry name" value="GNAT_dom"/>
</dbReference>
<organism evidence="2">
    <name type="scientific">Mucochytrium quahogii</name>
    <dbReference type="NCBI Taxonomy" id="96639"/>
    <lineage>
        <taxon>Eukaryota</taxon>
        <taxon>Sar</taxon>
        <taxon>Stramenopiles</taxon>
        <taxon>Bigyra</taxon>
        <taxon>Labyrinthulomycetes</taxon>
        <taxon>Thraustochytrida</taxon>
        <taxon>Thraustochytriidae</taxon>
        <taxon>Mucochytrium</taxon>
    </lineage>
</organism>